<dbReference type="GO" id="GO:0006654">
    <property type="term" value="P:phosphatidic acid biosynthetic process"/>
    <property type="evidence" value="ECO:0007669"/>
    <property type="project" value="TreeGrafter"/>
</dbReference>
<protein>
    <submittedName>
        <fullName evidence="8">Acyltransferase</fullName>
    </submittedName>
</protein>
<dbReference type="PANTHER" id="PTHR10434:SF64">
    <property type="entry name" value="1-ACYL-SN-GLYCEROL-3-PHOSPHATE ACYLTRANSFERASE-RELATED"/>
    <property type="match status" value="1"/>
</dbReference>
<keyword evidence="3" id="KW-0808">Transferase</keyword>
<evidence type="ECO:0000256" key="4">
    <source>
        <dbReference type="ARBA" id="ARBA00023098"/>
    </source>
</evidence>
<feature type="region of interest" description="Disordered" evidence="6">
    <location>
        <begin position="124"/>
        <end position="143"/>
    </location>
</feature>
<evidence type="ECO:0000256" key="5">
    <source>
        <dbReference type="ARBA" id="ARBA00023315"/>
    </source>
</evidence>
<gene>
    <name evidence="8" type="ORF">LEP1GSC179_1456</name>
</gene>
<keyword evidence="4" id="KW-0443">Lipid metabolism</keyword>
<proteinExistence type="predicted"/>
<evidence type="ECO:0000259" key="7">
    <source>
        <dbReference type="SMART" id="SM00563"/>
    </source>
</evidence>
<evidence type="ECO:0000256" key="6">
    <source>
        <dbReference type="SAM" id="MobiDB-lite"/>
    </source>
</evidence>
<evidence type="ECO:0000313" key="8">
    <source>
        <dbReference type="EMBL" id="EKO32054.1"/>
    </source>
</evidence>
<dbReference type="AlphaFoldDB" id="A0A0E2BAX7"/>
<accession>A0A0E2BAX7</accession>
<dbReference type="InterPro" id="IPR002123">
    <property type="entry name" value="Plipid/glycerol_acylTrfase"/>
</dbReference>
<dbReference type="EMBL" id="AHON02000083">
    <property type="protein sequence ID" value="EKO32054.1"/>
    <property type="molecule type" value="Genomic_DNA"/>
</dbReference>
<dbReference type="SMART" id="SM00563">
    <property type="entry name" value="PlsC"/>
    <property type="match status" value="1"/>
</dbReference>
<dbReference type="SUPFAM" id="SSF69593">
    <property type="entry name" value="Glycerol-3-phosphate (1)-acyltransferase"/>
    <property type="match status" value="1"/>
</dbReference>
<keyword evidence="2" id="KW-0444">Lipid biosynthesis</keyword>
<dbReference type="Pfam" id="PF01553">
    <property type="entry name" value="Acyltransferase"/>
    <property type="match status" value="1"/>
</dbReference>
<keyword evidence="5 8" id="KW-0012">Acyltransferase</keyword>
<evidence type="ECO:0000256" key="1">
    <source>
        <dbReference type="ARBA" id="ARBA00005189"/>
    </source>
</evidence>
<feature type="domain" description="Phospholipid/glycerol acyltransferase" evidence="7">
    <location>
        <begin position="181"/>
        <end position="300"/>
    </location>
</feature>
<dbReference type="GO" id="GO:0003841">
    <property type="term" value="F:1-acylglycerol-3-phosphate O-acyltransferase activity"/>
    <property type="evidence" value="ECO:0007669"/>
    <property type="project" value="TreeGrafter"/>
</dbReference>
<sequence>MAYPRKNEKIILQRFTYRSFFLSSTFVSNTIPVKDYETHRNDSTMRIYLKLLILPAKNDRTTPFIYPPFVIRIDRRPRILRVFYERTNRFYDETEPKFRNSKKEFLFFVTFPFILAQIRRMNSQKTHTDKKQDPSDTEPEIHPGSSLRARKILRWFGRIYGSLFYKTDVTGLENVPKEGTVLVLVKHQRNDDIPVGLAKGLYKARWDIWAIMKDSMAAPIFFDFFLKCGGIPLNRLEPRKSKRDLLFARKVLYNGNMLVIFPEQTTIPYKMGRGKPGAFRFIVGKPETPLPVLCLGLDYRPRGFLRRTKLSIRIGKLKYLNPNENPEEFLHECMHEIAKLTNLVYPFEFKKSKLESFEELDSPKVESTV</sequence>
<keyword evidence="9" id="KW-1185">Reference proteome</keyword>
<dbReference type="PANTHER" id="PTHR10434">
    <property type="entry name" value="1-ACYL-SN-GLYCEROL-3-PHOSPHATE ACYLTRANSFERASE"/>
    <property type="match status" value="1"/>
</dbReference>
<organism evidence="8 9">
    <name type="scientific">Leptospira santarosai str. MOR084</name>
    <dbReference type="NCBI Taxonomy" id="1049984"/>
    <lineage>
        <taxon>Bacteria</taxon>
        <taxon>Pseudomonadati</taxon>
        <taxon>Spirochaetota</taxon>
        <taxon>Spirochaetia</taxon>
        <taxon>Leptospirales</taxon>
        <taxon>Leptospiraceae</taxon>
        <taxon>Leptospira</taxon>
    </lineage>
</organism>
<evidence type="ECO:0000256" key="3">
    <source>
        <dbReference type="ARBA" id="ARBA00022679"/>
    </source>
</evidence>
<dbReference type="Proteomes" id="UP000006329">
    <property type="component" value="Unassembled WGS sequence"/>
</dbReference>
<evidence type="ECO:0000256" key="2">
    <source>
        <dbReference type="ARBA" id="ARBA00022516"/>
    </source>
</evidence>
<name>A0A0E2BAX7_9LEPT</name>
<evidence type="ECO:0000313" key="9">
    <source>
        <dbReference type="Proteomes" id="UP000006329"/>
    </source>
</evidence>
<dbReference type="CDD" id="cd07989">
    <property type="entry name" value="LPLAT_AGPAT-like"/>
    <property type="match status" value="1"/>
</dbReference>
<comment type="caution">
    <text evidence="8">The sequence shown here is derived from an EMBL/GenBank/DDBJ whole genome shotgun (WGS) entry which is preliminary data.</text>
</comment>
<comment type="pathway">
    <text evidence="1">Lipid metabolism.</text>
</comment>
<reference evidence="8" key="1">
    <citation type="submission" date="2012-10" db="EMBL/GenBank/DDBJ databases">
        <authorList>
            <person name="Harkins D.M."/>
            <person name="Durkin A.S."/>
            <person name="Brinkac L.M."/>
            <person name="Haft D.H."/>
            <person name="Selengut J.D."/>
            <person name="Sanka R."/>
            <person name="DePew J."/>
            <person name="Purushe J."/>
            <person name="Matthias M.A."/>
            <person name="Vinetz J.M."/>
            <person name="Sutton G.G."/>
            <person name="Nierman W.C."/>
            <person name="Fouts D.E."/>
        </authorList>
    </citation>
    <scope>NUCLEOTIDE SEQUENCE [LARGE SCALE GENOMIC DNA]</scope>
    <source>
        <strain evidence="8">MOR084</strain>
    </source>
</reference>